<keyword evidence="4" id="KW-0276">Fatty acid metabolism</keyword>
<comment type="subcellular location">
    <subcellularLocation>
        <location evidence="1">Peroxisome</location>
    </subcellularLocation>
</comment>
<evidence type="ECO:0000313" key="17">
    <source>
        <dbReference type="EMBL" id="OIS93974.1"/>
    </source>
</evidence>
<keyword evidence="12" id="KW-0511">Multifunctional enzyme</keyword>
<dbReference type="GO" id="GO:0016853">
    <property type="term" value="F:isomerase activity"/>
    <property type="evidence" value="ECO:0007669"/>
    <property type="project" value="UniProtKB-KW"/>
</dbReference>
<keyword evidence="9" id="KW-0576">Peroxisome</keyword>
<dbReference type="InterPro" id="IPR006176">
    <property type="entry name" value="3-OHacyl-CoA_DH_NAD-bd"/>
</dbReference>
<dbReference type="GO" id="GO:0070403">
    <property type="term" value="F:NAD+ binding"/>
    <property type="evidence" value="ECO:0007669"/>
    <property type="project" value="InterPro"/>
</dbReference>
<dbReference type="GO" id="GO:0006635">
    <property type="term" value="P:fatty acid beta-oxidation"/>
    <property type="evidence" value="ECO:0007669"/>
    <property type="project" value="UniProtKB-UniPathway"/>
</dbReference>
<dbReference type="Gene3D" id="3.90.226.10">
    <property type="entry name" value="2-enoyl-CoA Hydratase, Chain A, domain 1"/>
    <property type="match status" value="1"/>
</dbReference>
<evidence type="ECO:0000256" key="3">
    <source>
        <dbReference type="ARBA" id="ARBA00008750"/>
    </source>
</evidence>
<evidence type="ECO:0000256" key="1">
    <source>
        <dbReference type="ARBA" id="ARBA00004275"/>
    </source>
</evidence>
<evidence type="ECO:0000256" key="11">
    <source>
        <dbReference type="ARBA" id="ARBA00023239"/>
    </source>
</evidence>
<dbReference type="PANTHER" id="PTHR23309">
    <property type="entry name" value="3-HYDROXYACYL-COA DEHYROGENASE"/>
    <property type="match status" value="1"/>
</dbReference>
<dbReference type="InterPro" id="IPR018376">
    <property type="entry name" value="Enoyl-CoA_hyd/isom_CS"/>
</dbReference>
<dbReference type="PANTHER" id="PTHR23309:SF51">
    <property type="entry name" value="3-HYDROXYACYL-COA DEHYDROGENASE-RELATED"/>
    <property type="match status" value="1"/>
</dbReference>
<keyword evidence="7" id="KW-0520">NAD</keyword>
<dbReference type="CDD" id="cd06558">
    <property type="entry name" value="crotonase-like"/>
    <property type="match status" value="1"/>
</dbReference>
<dbReference type="Pfam" id="PF00378">
    <property type="entry name" value="ECH_1"/>
    <property type="match status" value="1"/>
</dbReference>
<dbReference type="OrthoDB" id="9771883at2"/>
<comment type="pathway">
    <text evidence="2">Lipid metabolism; fatty acid beta-oxidation.</text>
</comment>
<evidence type="ECO:0000313" key="18">
    <source>
        <dbReference type="Proteomes" id="UP000182985"/>
    </source>
</evidence>
<keyword evidence="10" id="KW-0413">Isomerase</keyword>
<evidence type="ECO:0000256" key="6">
    <source>
        <dbReference type="ARBA" id="ARBA00023002"/>
    </source>
</evidence>
<evidence type="ECO:0000256" key="9">
    <source>
        <dbReference type="ARBA" id="ARBA00023140"/>
    </source>
</evidence>
<accession>A0A1J6I834</accession>
<comment type="similarity">
    <text evidence="14">Belongs to the enoyl-CoA hydratase/isomerase family.</text>
</comment>
<dbReference type="Pfam" id="PF02737">
    <property type="entry name" value="3HCDH_N"/>
    <property type="match status" value="1"/>
</dbReference>
<keyword evidence="11" id="KW-0456">Lyase</keyword>
<dbReference type="InterPro" id="IPR008927">
    <property type="entry name" value="6-PGluconate_DH-like_C_sf"/>
</dbReference>
<dbReference type="SUPFAM" id="SSF48179">
    <property type="entry name" value="6-phosphogluconate dehydrogenase C-terminal domain-like"/>
    <property type="match status" value="2"/>
</dbReference>
<comment type="caution">
    <text evidence="17">The sequence shown here is derived from an EMBL/GenBank/DDBJ whole genome shotgun (WGS) entry which is preliminary data.</text>
</comment>
<dbReference type="EMBL" id="MOEC01000006">
    <property type="protein sequence ID" value="OIS93974.1"/>
    <property type="molecule type" value="Genomic_DNA"/>
</dbReference>
<evidence type="ECO:0000256" key="4">
    <source>
        <dbReference type="ARBA" id="ARBA00022832"/>
    </source>
</evidence>
<evidence type="ECO:0000256" key="7">
    <source>
        <dbReference type="ARBA" id="ARBA00023027"/>
    </source>
</evidence>
<dbReference type="GO" id="GO:0003857">
    <property type="term" value="F:(3S)-3-hydroxyacyl-CoA dehydrogenase (NAD+) activity"/>
    <property type="evidence" value="ECO:0007669"/>
    <property type="project" value="UniProtKB-EC"/>
</dbReference>
<dbReference type="InterPro" id="IPR036291">
    <property type="entry name" value="NAD(P)-bd_dom_sf"/>
</dbReference>
<sequence>MADRREFSPVVIGMVVDGILVVTIDNPPVNATSAEVRKGLAAAIHHASATAAIRATVLSGAGKIFIGGADIREFGKPPVEPTLPDVITIIENADKPVVAVINGPALGGGLEVALAAHARIASTSASFALPEVKLGIVPGAGGTQRLPRLIGPLAALDMIATGRQIAPDEAQQLDLIDRISDGDLVTDAIALTHALVGKPLRRTCDLPVTAPDAATFEQAKAKILKKARGATAPGEAARLVQLSTTISIAEGLAEERTTFIRLRDSEEAAALRHLFFAERAAGKVEGVEAKPLALSTIGIAGTGLMGSGIAVACLAAGYTVIGYETTAEAAAKGHARISDMIQKAVDTGRLSTEAADAQRAKLSVSADMAALADANLVIEAVFDDFTVKASLFRELDALLPPATILATNTSYLNPDELAAVTNRTDRVLGLHFFSPANIMRLLEVVRCAETSDETLATGIAFARKIKKLPIVTGVCEGFIGNRMFSAYRTEAEKMLAEGAYPEDIDRAMEAYGYPMGLFAVYDMAGLEIAWARRKRAAASRDPNLPYFDVADKLCEAGRFGRKAGLGWYRYADGVRTNDPDVHALIDDYRARNAIVAHSFSDEAIMQRLLAAMAHEGQALLEEGIARHSDDIDLVLVNGYGFPSIKGGPMFATRQTGEAR</sequence>
<dbReference type="InterPro" id="IPR006108">
    <property type="entry name" value="3HC_DH_C"/>
</dbReference>
<gene>
    <name evidence="17" type="ORF">BLA27_07715</name>
</gene>
<dbReference type="UniPathway" id="UPA00659"/>
<evidence type="ECO:0000256" key="5">
    <source>
        <dbReference type="ARBA" id="ARBA00022963"/>
    </source>
</evidence>
<reference evidence="17 18" key="1">
    <citation type="submission" date="2016-10" db="EMBL/GenBank/DDBJ databases">
        <title>The Draft Genome Sequence of the Potato Rhizosphere Bacteria Ochrobactrum sp. IPA7.2.</title>
        <authorList>
            <person name="Gogoleva N.E."/>
            <person name="Khlopko Y.A."/>
            <person name="Burygin G.L."/>
            <person name="Plotnikov A.O."/>
        </authorList>
    </citation>
    <scope>NUCLEOTIDE SEQUENCE [LARGE SCALE GENOMIC DNA]</scope>
    <source>
        <strain evidence="17 18">IPA7.2</strain>
    </source>
</reference>
<evidence type="ECO:0000256" key="10">
    <source>
        <dbReference type="ARBA" id="ARBA00023235"/>
    </source>
</evidence>
<feature type="domain" description="3-hydroxyacyl-CoA dehydrogenase C-terminal" evidence="15">
    <location>
        <begin position="477"/>
        <end position="570"/>
    </location>
</feature>
<dbReference type="GO" id="GO:0004300">
    <property type="term" value="F:enoyl-CoA hydratase activity"/>
    <property type="evidence" value="ECO:0007669"/>
    <property type="project" value="UniProtKB-ARBA"/>
</dbReference>
<evidence type="ECO:0000256" key="14">
    <source>
        <dbReference type="RuleBase" id="RU003707"/>
    </source>
</evidence>
<evidence type="ECO:0000259" key="15">
    <source>
        <dbReference type="Pfam" id="PF00725"/>
    </source>
</evidence>
<dbReference type="Gene3D" id="3.40.50.720">
    <property type="entry name" value="NAD(P)-binding Rossmann-like Domain"/>
    <property type="match status" value="1"/>
</dbReference>
<name>A0A1J6I834_9HYPH</name>
<dbReference type="PROSITE" id="PS00166">
    <property type="entry name" value="ENOYL_COA_HYDRATASE"/>
    <property type="match status" value="1"/>
</dbReference>
<evidence type="ECO:0000259" key="16">
    <source>
        <dbReference type="Pfam" id="PF02737"/>
    </source>
</evidence>
<comment type="similarity">
    <text evidence="3">In the N-terminal section; belongs to the enoyl-CoA hydratase/isomerase family.</text>
</comment>
<evidence type="ECO:0000256" key="13">
    <source>
        <dbReference type="ARBA" id="ARBA00049556"/>
    </source>
</evidence>
<dbReference type="Gene3D" id="1.10.1040.50">
    <property type="match status" value="1"/>
</dbReference>
<dbReference type="FunFam" id="3.40.50.720:FF:000009">
    <property type="entry name" value="Fatty oxidation complex, alpha subunit"/>
    <property type="match status" value="1"/>
</dbReference>
<keyword evidence="5" id="KW-0442">Lipid degradation</keyword>
<keyword evidence="18" id="KW-1185">Reference proteome</keyword>
<dbReference type="Proteomes" id="UP000182985">
    <property type="component" value="Unassembled WGS sequence"/>
</dbReference>
<dbReference type="SUPFAM" id="SSF52096">
    <property type="entry name" value="ClpP/crotonase"/>
    <property type="match status" value="1"/>
</dbReference>
<protein>
    <submittedName>
        <fullName evidence="17">3-hydroxyacyl-CoA dehydrogenase</fullName>
    </submittedName>
</protein>
<dbReference type="InterPro" id="IPR029045">
    <property type="entry name" value="ClpP/crotonase-like_dom_sf"/>
</dbReference>
<comment type="catalytic activity">
    <reaction evidence="13">
        <text>a (3S)-3-hydroxyacyl-CoA + NAD(+) = a 3-oxoacyl-CoA + NADH + H(+)</text>
        <dbReference type="Rhea" id="RHEA:22432"/>
        <dbReference type="ChEBI" id="CHEBI:15378"/>
        <dbReference type="ChEBI" id="CHEBI:57318"/>
        <dbReference type="ChEBI" id="CHEBI:57540"/>
        <dbReference type="ChEBI" id="CHEBI:57945"/>
        <dbReference type="ChEBI" id="CHEBI:90726"/>
        <dbReference type="EC" id="1.1.1.35"/>
    </reaction>
</comment>
<feature type="domain" description="3-hydroxyacyl-CoA dehydrogenase NAD binding" evidence="16">
    <location>
        <begin position="296"/>
        <end position="472"/>
    </location>
</feature>
<keyword evidence="6" id="KW-0560">Oxidoreductase</keyword>
<dbReference type="AlphaFoldDB" id="A0A1J6I834"/>
<dbReference type="SUPFAM" id="SSF51735">
    <property type="entry name" value="NAD(P)-binding Rossmann-fold domains"/>
    <property type="match status" value="1"/>
</dbReference>
<proteinExistence type="inferred from homology"/>
<keyword evidence="8" id="KW-0443">Lipid metabolism</keyword>
<evidence type="ECO:0000256" key="8">
    <source>
        <dbReference type="ARBA" id="ARBA00023098"/>
    </source>
</evidence>
<evidence type="ECO:0000256" key="12">
    <source>
        <dbReference type="ARBA" id="ARBA00023268"/>
    </source>
</evidence>
<dbReference type="Pfam" id="PF00725">
    <property type="entry name" value="3HCDH"/>
    <property type="match status" value="1"/>
</dbReference>
<dbReference type="InterPro" id="IPR001753">
    <property type="entry name" value="Enoyl-CoA_hydra/iso"/>
</dbReference>
<evidence type="ECO:0000256" key="2">
    <source>
        <dbReference type="ARBA" id="ARBA00005005"/>
    </source>
</evidence>
<organism evidence="17 18">
    <name type="scientific">Brucella cytisi</name>
    <dbReference type="NCBI Taxonomy" id="407152"/>
    <lineage>
        <taxon>Bacteria</taxon>
        <taxon>Pseudomonadati</taxon>
        <taxon>Pseudomonadota</taxon>
        <taxon>Alphaproteobacteria</taxon>
        <taxon>Hyphomicrobiales</taxon>
        <taxon>Brucellaceae</taxon>
        <taxon>Brucella/Ochrobactrum group</taxon>
        <taxon>Brucella</taxon>
    </lineage>
</organism>
<dbReference type="RefSeq" id="WP_071631220.1">
    <property type="nucleotide sequence ID" value="NZ_JBCAUP010000023.1"/>
</dbReference>